<feature type="region of interest" description="Disordered" evidence="1">
    <location>
        <begin position="2257"/>
        <end position="2321"/>
    </location>
</feature>
<keyword evidence="3" id="KW-1185">Reference proteome</keyword>
<dbReference type="GeneID" id="28901599"/>
<feature type="region of interest" description="Disordered" evidence="1">
    <location>
        <begin position="366"/>
        <end position="475"/>
    </location>
</feature>
<dbReference type="GO" id="GO:0035361">
    <property type="term" value="C:Cul8-RING ubiquitin ligase complex"/>
    <property type="evidence" value="ECO:0007669"/>
    <property type="project" value="TreeGrafter"/>
</dbReference>
<name>A0A165A2S0_XYLHT</name>
<evidence type="ECO:0000313" key="3">
    <source>
        <dbReference type="Proteomes" id="UP000076632"/>
    </source>
</evidence>
<feature type="compositionally biased region" description="Polar residues" evidence="1">
    <location>
        <begin position="99"/>
        <end position="120"/>
    </location>
</feature>
<reference evidence="2 3" key="1">
    <citation type="journal article" date="2016" name="Fungal Biol.">
        <title>The genome of Xylona heveae provides a window into fungal endophytism.</title>
        <authorList>
            <person name="Gazis R."/>
            <person name="Kuo A."/>
            <person name="Riley R."/>
            <person name="LaButti K."/>
            <person name="Lipzen A."/>
            <person name="Lin J."/>
            <person name="Amirebrahimi M."/>
            <person name="Hesse C.N."/>
            <person name="Spatafora J.W."/>
            <person name="Henrissat B."/>
            <person name="Hainaut M."/>
            <person name="Grigoriev I.V."/>
            <person name="Hibbett D.S."/>
        </authorList>
    </citation>
    <scope>NUCLEOTIDE SEQUENCE [LARGE SCALE GENOMIC DNA]</scope>
    <source>
        <strain evidence="2 3">TC161</strain>
    </source>
</reference>
<feature type="region of interest" description="Disordered" evidence="1">
    <location>
        <begin position="244"/>
        <end position="296"/>
    </location>
</feature>
<feature type="compositionally biased region" description="Basic and acidic residues" evidence="1">
    <location>
        <begin position="129"/>
        <end position="148"/>
    </location>
</feature>
<gene>
    <name evidence="2" type="ORF">L228DRAFT_30814</name>
</gene>
<dbReference type="OMA" id="DNRIDYM"/>
<dbReference type="Proteomes" id="UP000076632">
    <property type="component" value="Unassembled WGS sequence"/>
</dbReference>
<dbReference type="InParanoid" id="A0A165A2S0"/>
<dbReference type="RefSeq" id="XP_018185429.1">
    <property type="nucleotide sequence ID" value="XM_018336462.1"/>
</dbReference>
<feature type="region of interest" description="Disordered" evidence="1">
    <location>
        <begin position="625"/>
        <end position="658"/>
    </location>
</feature>
<protein>
    <recommendedName>
        <fullName evidence="4">Mus7/MMS22 family-domain-containing protein</fullName>
    </recommendedName>
</protein>
<accession>A0A165A2S0</accession>
<dbReference type="GO" id="GO:0000724">
    <property type="term" value="P:double-strand break repair via homologous recombination"/>
    <property type="evidence" value="ECO:0007669"/>
    <property type="project" value="TreeGrafter"/>
</dbReference>
<dbReference type="OrthoDB" id="2386201at2759"/>
<feature type="compositionally biased region" description="Polar residues" evidence="1">
    <location>
        <begin position="508"/>
        <end position="520"/>
    </location>
</feature>
<evidence type="ECO:0000256" key="1">
    <source>
        <dbReference type="SAM" id="MobiDB-lite"/>
    </source>
</evidence>
<feature type="compositionally biased region" description="Low complexity" evidence="1">
    <location>
        <begin position="153"/>
        <end position="163"/>
    </location>
</feature>
<evidence type="ECO:0000313" key="2">
    <source>
        <dbReference type="EMBL" id="KZF19874.1"/>
    </source>
</evidence>
<feature type="region of interest" description="Disordered" evidence="1">
    <location>
        <begin position="488"/>
        <end position="571"/>
    </location>
</feature>
<sequence>MVEWRDRGYVPDSDEEEDDSQPTFPTHQFPAQDDADSEDELSKDFGTSSNGLWSIPRIRSSGATLKDKIAPGSVTRENHKESIDQQEVPSLSPKRLHSSGDSSQPTPKTDSPLVLQQNPELTKETQLPEARDAIPLHPDCETSAHFDTIDGNLSDSSSSLLSEPPLDLEQNGMFGDLPALPEEPGISGFAGVVLPTIDRREASNGLSRRSLRQRNPIQLHPYMLEGERYRQFLRARGLKPLRIAADSQQTRRRGSNSSDVEYQADNAESQSIPAASSPPRASPSRVLGKFPSNPPPNVMTELNIDFGGDDDFPDVDAILHRNLEGAVQAGHKRRKTQTYTHKQRKVPNIVAPQGSPAKLIRTEGQDDDSIFNIPPSSPSSNTTRLTDEELPIRAAFKFPRGVSIDPPDTPATSSETRNAPLVELSEDSDSGNDFDHRPLRPILAPHSPGLPPSPPVLSTGPSHSASQNDDSKQLRKVRRRIKGVLPASWLRLDQQAQKTTRAGHPSHNHQNPPTTDTNPQRGVAQRLAGTRRHDVSTPRGVSGPFLLSSSSEDDSDDQTIQYTGPVRHDDFSHPFTEPEDVQEDNRIDLMLPSVSRHRQSGKGQRKKQLRLTDIIQSTVERRIGKGTPSGLLSPVSSKRQKKNHLSSKLQKAIQRKSVTPAPPKLSIIDAPASLVSTQDTPKFIRLALRQARRQKNYGRHSPTSKVIRLHTVEDTQDATSVLRDWRRGKIRPWTSRDKSPIRDDAQHPLARLPENDSRSAIQRPAPVAEAEGLRGSSNAENSLRFPEQLPLVPAQPVKQKGQLKAKTRQTVFGPRISLKNKPKRQKGLQPLLQRHQPRPAQVEWTETDYGQRHPRAAFQQKLGIIDRQFQEKSTKDSKISNLPLERFLEDTTDMPSITSNGQMRTALETNNDSFNGPPGLLRVDQSRRQRKRIANRLDINAINFGQLEGSVVVPDDGISESGQTSRTDYSGALRNVGSYGTVHTTDFQMCPLRIGTFFHKSTFIGSGDLAKVLHFVPSETISEQSSTTIQFHDQMFKWGPWDESTSSEMGLVLCWMGERLGDGSARKDFVESRDICIYEIAVNLLRSIVHYFTSTLTFLDPVDRTFFILRMLRLIEPLSVETQKAISLAASEVQSCPQPFEHLLHIQMLVLVSTAFIIQTAAQSLVETQHRNEAENVLKRVAQTLARSLVARGVAMIKRFCQENKRGHRVETGRGSNNIVAESWVVMMKIVEKMRPQGVTFWEIANAEILSVDIETCSDARIFEDIWANIYALLPLQEFDDNGLLDGEVRLGPSEENWVPVQKVLARLFQLYSTSSHIQPPVYNSYLRANFARCFHLITQWRWYRCESIVLLMFDFLGRQNGLSHLRNEESHGSPAFLEHLNGKLQLSIEPRDRCFHIFLKLVGSGLQKLRGIYTDRKIGNITWRLLPNHGRLFSKHETVRQEDLDSLRNHHDLLSVLYWACPPSVRPRPGSIQSLVDPETSHIEACQINIRTWSNLVRFQLSTDESASRLEPFSDWHNEFIGLLLVQHAMARSEGEAHLSAATREGQQRVTADLVETVISRNQRSIEALLSSALSLMRNAISLASNGECAKLLLSKACTVDIFTLFDSRCPQRNKIVSQSLDIVLEYIDVFNSSSVTQHQPGEDSQEYGDWSAFEEDAAASVQEMSDYISPQIYDSLQRLLSNCFGADIPPDENILLKVIEVWTTTARFLVQRNFKTWESYIGSYGSDSWECLRGTEQTRKFAPYFLSMVLEKDNSSYHVHMQFFLSAWITCLVERESMLKFQHRLTTALLNIDGANPLLRNPPFWADAKTGLFSITPLEFRERRLSLISTVLDNMRESLADVEESPNKAIALRQQYKALLKQMMTAMRNNYQELREETGFSGVYVDFVQQVIQALQQHTADICPVDRFFTDSSAFPLPASDPTYVVGRLKSYGLRLSDIRMPKQLVTFTQTVSERASVDNQQSYLVNQLRLAMSGTFEDGDPARPTLRAFLLQAVFPAYLQLAFQTAAGWILAKPLLRAVEYTFEDVLEDLDANNTRCVESVIAFITSMLDTFRQSFELLVDHSGLLEQSSTVSLLASSFATITAALSPIDYLQRCTGRANHAVKCIAFFRSFAIFVATLLLGHPDSLVSPYIGLDNSFGSSDHLDLESDSDALDESDKYHDIRRFCTHELQQSLAKNWTHYANHYFLLRGNMRKQVMVDARSLEDEKLDLFAAIHTFLMVLGRMSGLGFAGCTSFSSGSASAWGGSGGWGGGGGRAGGFEPGGVGDGGAGGFSSGGGGGVGGYSRTHAHDHDDEDEEEQVLRGRPKRDQSLGVAELLI</sequence>
<organism evidence="2 3">
    <name type="scientific">Xylona heveae (strain CBS 132557 / TC161)</name>
    <dbReference type="NCBI Taxonomy" id="1328760"/>
    <lineage>
        <taxon>Eukaryota</taxon>
        <taxon>Fungi</taxon>
        <taxon>Dikarya</taxon>
        <taxon>Ascomycota</taxon>
        <taxon>Pezizomycotina</taxon>
        <taxon>Xylonomycetes</taxon>
        <taxon>Xylonales</taxon>
        <taxon>Xylonaceae</taxon>
        <taxon>Xylona</taxon>
    </lineage>
</organism>
<dbReference type="EMBL" id="KV407464">
    <property type="protein sequence ID" value="KZF19874.1"/>
    <property type="molecule type" value="Genomic_DNA"/>
</dbReference>
<dbReference type="STRING" id="1328760.A0A165A2S0"/>
<feature type="compositionally biased region" description="Gly residues" evidence="1">
    <location>
        <begin position="2257"/>
        <end position="2285"/>
    </location>
</feature>
<feature type="region of interest" description="Disordered" evidence="1">
    <location>
        <begin position="733"/>
        <end position="807"/>
    </location>
</feature>
<evidence type="ECO:0008006" key="4">
    <source>
        <dbReference type="Google" id="ProtNLM"/>
    </source>
</evidence>
<dbReference type="PANTHER" id="PTHR28122">
    <property type="entry name" value="E3 UBIQUITIN-PROTEIN LIGASE SUBSTRATE RECEPTOR MMS22"/>
    <property type="match status" value="1"/>
</dbReference>
<dbReference type="InterPro" id="IPR019021">
    <property type="entry name" value="Mms22"/>
</dbReference>
<dbReference type="GO" id="GO:0031297">
    <property type="term" value="P:replication fork processing"/>
    <property type="evidence" value="ECO:0007669"/>
    <property type="project" value="InterPro"/>
</dbReference>
<feature type="region of interest" description="Disordered" evidence="1">
    <location>
        <begin position="1"/>
        <end position="163"/>
    </location>
</feature>
<feature type="compositionally biased region" description="Low complexity" evidence="1">
    <location>
        <begin position="267"/>
        <end position="284"/>
    </location>
</feature>
<proteinExistence type="predicted"/>
<dbReference type="GO" id="GO:0005634">
    <property type="term" value="C:nucleus"/>
    <property type="evidence" value="ECO:0007669"/>
    <property type="project" value="InterPro"/>
</dbReference>
<dbReference type="Pfam" id="PF09462">
    <property type="entry name" value="Mus7"/>
    <property type="match status" value="1"/>
</dbReference>
<feature type="compositionally biased region" description="Basic and acidic residues" evidence="1">
    <location>
        <begin position="734"/>
        <end position="746"/>
    </location>
</feature>
<dbReference type="PANTHER" id="PTHR28122:SF1">
    <property type="entry name" value="E3 UBIQUITIN-PROTEIN LIGASE SUBSTRATE RECEPTOR MMS22"/>
    <property type="match status" value="1"/>
</dbReference>